<evidence type="ECO:0000256" key="2">
    <source>
        <dbReference type="SAM" id="MobiDB-lite"/>
    </source>
</evidence>
<dbReference type="GO" id="GO:0005886">
    <property type="term" value="C:plasma membrane"/>
    <property type="evidence" value="ECO:0007669"/>
    <property type="project" value="UniProtKB-SubCell"/>
</dbReference>
<feature type="region of interest" description="Disordered" evidence="2">
    <location>
        <begin position="104"/>
        <end position="129"/>
    </location>
</feature>
<dbReference type="PANTHER" id="PTHR46494">
    <property type="entry name" value="CORA FAMILY METAL ION TRANSPORTER (EUROFUNG)"/>
    <property type="match status" value="1"/>
</dbReference>
<comment type="caution">
    <text evidence="4">The sequence shown here is derived from an EMBL/GenBank/DDBJ whole genome shotgun (WGS) entry which is preliminary data.</text>
</comment>
<reference evidence="4" key="1">
    <citation type="journal article" date="2022" name="bioRxiv">
        <title>Deciphering the potential niche of two novel black yeast fungi from a biological soil crust based on their genomes, phenotypes, and melanin regulation.</title>
        <authorList>
            <consortium name="DOE Joint Genome Institute"/>
            <person name="Carr E.C."/>
            <person name="Barton Q."/>
            <person name="Grambo S."/>
            <person name="Sullivan M."/>
            <person name="Renfro C.M."/>
            <person name="Kuo A."/>
            <person name="Pangilinan J."/>
            <person name="Lipzen A."/>
            <person name="Keymanesh K."/>
            <person name="Savage E."/>
            <person name="Barry K."/>
            <person name="Grigoriev I.V."/>
            <person name="Riekhof W.R."/>
            <person name="Harris S.S."/>
        </authorList>
    </citation>
    <scope>NUCLEOTIDE SEQUENCE</scope>
    <source>
        <strain evidence="4">JF 03-4F</strain>
    </source>
</reference>
<dbReference type="GO" id="GO:0050897">
    <property type="term" value="F:cobalt ion binding"/>
    <property type="evidence" value="ECO:0007669"/>
    <property type="project" value="TreeGrafter"/>
</dbReference>
<keyword evidence="3" id="KW-0472">Membrane</keyword>
<dbReference type="EMBL" id="MU404350">
    <property type="protein sequence ID" value="KAI1618231.1"/>
    <property type="molecule type" value="Genomic_DNA"/>
</dbReference>
<keyword evidence="5" id="KW-1185">Reference proteome</keyword>
<keyword evidence="3" id="KW-1133">Transmembrane helix</keyword>
<dbReference type="AlphaFoldDB" id="A0AAN6IHX0"/>
<accession>A0AAN6IHX0</accession>
<name>A0AAN6IHX0_9EURO</name>
<feature type="compositionally biased region" description="Polar residues" evidence="2">
    <location>
        <begin position="392"/>
        <end position="404"/>
    </location>
</feature>
<dbReference type="PANTHER" id="PTHR46494:SF1">
    <property type="entry name" value="CORA FAMILY METAL ION TRANSPORTER (EUROFUNG)"/>
    <property type="match status" value="1"/>
</dbReference>
<keyword evidence="3" id="KW-0812">Transmembrane</keyword>
<evidence type="ECO:0000256" key="1">
    <source>
        <dbReference type="ARBA" id="ARBA00004651"/>
    </source>
</evidence>
<proteinExistence type="predicted"/>
<protein>
    <recommendedName>
        <fullName evidence="6">ADP-ribosylation factor</fullName>
    </recommendedName>
</protein>
<evidence type="ECO:0008006" key="6">
    <source>
        <dbReference type="Google" id="ProtNLM"/>
    </source>
</evidence>
<organism evidence="4 5">
    <name type="scientific">Exophiala viscosa</name>
    <dbReference type="NCBI Taxonomy" id="2486360"/>
    <lineage>
        <taxon>Eukaryota</taxon>
        <taxon>Fungi</taxon>
        <taxon>Dikarya</taxon>
        <taxon>Ascomycota</taxon>
        <taxon>Pezizomycotina</taxon>
        <taxon>Eurotiomycetes</taxon>
        <taxon>Chaetothyriomycetidae</taxon>
        <taxon>Chaetothyriales</taxon>
        <taxon>Herpotrichiellaceae</taxon>
        <taxon>Exophiala</taxon>
    </lineage>
</organism>
<feature type="transmembrane region" description="Helical" evidence="3">
    <location>
        <begin position="512"/>
        <end position="533"/>
    </location>
</feature>
<dbReference type="InterPro" id="IPR045861">
    <property type="entry name" value="CorA_cytoplasmic_dom"/>
</dbReference>
<feature type="transmembrane region" description="Helical" evidence="3">
    <location>
        <begin position="478"/>
        <end position="500"/>
    </location>
</feature>
<dbReference type="GO" id="GO:0000287">
    <property type="term" value="F:magnesium ion binding"/>
    <property type="evidence" value="ECO:0007669"/>
    <property type="project" value="TreeGrafter"/>
</dbReference>
<feature type="region of interest" description="Disordered" evidence="2">
    <location>
        <begin position="390"/>
        <end position="411"/>
    </location>
</feature>
<dbReference type="Proteomes" id="UP001203852">
    <property type="component" value="Unassembled WGS sequence"/>
</dbReference>
<evidence type="ECO:0000313" key="5">
    <source>
        <dbReference type="Proteomes" id="UP001203852"/>
    </source>
</evidence>
<evidence type="ECO:0000313" key="4">
    <source>
        <dbReference type="EMBL" id="KAI1618231.1"/>
    </source>
</evidence>
<dbReference type="GO" id="GO:0015095">
    <property type="term" value="F:magnesium ion transmembrane transporter activity"/>
    <property type="evidence" value="ECO:0007669"/>
    <property type="project" value="TreeGrafter"/>
</dbReference>
<dbReference type="GO" id="GO:0015087">
    <property type="term" value="F:cobalt ion transmembrane transporter activity"/>
    <property type="evidence" value="ECO:0007669"/>
    <property type="project" value="TreeGrafter"/>
</dbReference>
<feature type="compositionally biased region" description="Polar residues" evidence="2">
    <location>
        <begin position="105"/>
        <end position="127"/>
    </location>
</feature>
<dbReference type="SUPFAM" id="SSF143865">
    <property type="entry name" value="CorA soluble domain-like"/>
    <property type="match status" value="1"/>
</dbReference>
<evidence type="ECO:0000256" key="3">
    <source>
        <dbReference type="SAM" id="Phobius"/>
    </source>
</evidence>
<comment type="subcellular location">
    <subcellularLocation>
        <location evidence="1">Cell membrane</location>
        <topology evidence="1">Multi-pass membrane protein</topology>
    </subcellularLocation>
</comment>
<sequence>MASNTGQNDDQLFDLDIETSFHDCAERLKSPNTNNFAVRFNSAGAKCAVDVSQEKALEWLNDERAKNEVVWLNFWASPSQKATIAAVAKKYGISQRLAGLLCPVSTRSPSPRDPVSTSKESPTTAQGAITDAHLSDIEKGVSATSSQTMQSGPKPPGLQDINFSDVVRDLWHFCSVDFGDRYIYVGYNALFSLPGGESKADNNTHKPDGVRIWTSLLICDDGTVISVFQRPLRPEAHEVARRNVLNVFGHVSSLHDKEDAQTALMKVSVRSHEHSETSGNGFSETEGASLLFYYLFDDWWSTYMLIARKVHPYRDTLETLRQSMFEAANLELIKQVHNVGRQLTVLKLMYQSYELIVSRLLYRQRSPRQSDFGTLATVDQGRYHSVAGGDHASSTPATHLQMPQSEPMYSDEGSGSSVKLSLSAVVRFERLLDRIKLYALTEIEECLKEKESLVFMNFNLVTLKESQAVERLTRTTILLAKATILFLPVSLMTAYFSIQLPNSHYSLNSLKTYWLCFMVVAILSIGFLFMFGITTHTVEGKTIYRSFTRMVLDFFSFRRKRKTH</sequence>
<gene>
    <name evidence="4" type="ORF">EDD36DRAFT_25371</name>
</gene>